<reference evidence="1 2" key="1">
    <citation type="journal article" date="2014" name="Genome Biol. Evol.">
        <title>The genome of the myxosporean Thelohanellus kitauei shows adaptations to nutrient acquisition within its fish host.</title>
        <authorList>
            <person name="Yang Y."/>
            <person name="Xiong J."/>
            <person name="Zhou Z."/>
            <person name="Huo F."/>
            <person name="Miao W."/>
            <person name="Ran C."/>
            <person name="Liu Y."/>
            <person name="Zhang J."/>
            <person name="Feng J."/>
            <person name="Wang M."/>
            <person name="Wang M."/>
            <person name="Wang L."/>
            <person name="Yao B."/>
        </authorList>
    </citation>
    <scope>NUCLEOTIDE SEQUENCE [LARGE SCALE GENOMIC DNA]</scope>
    <source>
        <strain evidence="1">Wuqing</strain>
    </source>
</reference>
<comment type="caution">
    <text evidence="1">The sequence shown here is derived from an EMBL/GenBank/DDBJ whole genome shotgun (WGS) entry which is preliminary data.</text>
</comment>
<sequence>MFINGNGMLYLYKYIKNSDIITEKIFFKTCEHIYKIDRECAPNICLSNLQKIVDIIKDSYRSTNDDDYARLFFIVLRMVNRLKMWNEIILSEEEIYSITKRFVYPHLNEKNSHYPRFFINISKVWSGILNTSKTFKIGSIEKLVYLAAIFSIDLLGKMRYIDKDSTFNITPKKEQRLYIIYLTLIADDVFNHKKSPWLPPILINLHTALQDFIQKYPINHMKIQDQFIILQYYIKSCNTLKLKMSLNGLEIFRGFFAMTSSNPDLSNTF</sequence>
<name>A0A0C2MTB9_THEKT</name>
<evidence type="ECO:0000313" key="2">
    <source>
        <dbReference type="Proteomes" id="UP000031668"/>
    </source>
</evidence>
<protein>
    <submittedName>
        <fullName evidence="1">Uncharacterized protein</fullName>
    </submittedName>
</protein>
<dbReference type="Proteomes" id="UP000031668">
    <property type="component" value="Unassembled WGS sequence"/>
</dbReference>
<accession>A0A0C2MTB9</accession>
<dbReference type="EMBL" id="JWZT01003181">
    <property type="protein sequence ID" value="KII67460.1"/>
    <property type="molecule type" value="Genomic_DNA"/>
</dbReference>
<dbReference type="AlphaFoldDB" id="A0A0C2MTB9"/>
<keyword evidence="2" id="KW-1185">Reference proteome</keyword>
<organism evidence="1 2">
    <name type="scientific">Thelohanellus kitauei</name>
    <name type="common">Myxosporean</name>
    <dbReference type="NCBI Taxonomy" id="669202"/>
    <lineage>
        <taxon>Eukaryota</taxon>
        <taxon>Metazoa</taxon>
        <taxon>Cnidaria</taxon>
        <taxon>Myxozoa</taxon>
        <taxon>Myxosporea</taxon>
        <taxon>Bivalvulida</taxon>
        <taxon>Platysporina</taxon>
        <taxon>Myxobolidae</taxon>
        <taxon>Thelohanellus</taxon>
    </lineage>
</organism>
<proteinExistence type="predicted"/>
<gene>
    <name evidence="1" type="ORF">RF11_07450</name>
</gene>
<evidence type="ECO:0000313" key="1">
    <source>
        <dbReference type="EMBL" id="KII67460.1"/>
    </source>
</evidence>